<evidence type="ECO:0000256" key="2">
    <source>
        <dbReference type="PROSITE-ProRule" id="PRU00023"/>
    </source>
</evidence>
<proteinExistence type="predicted"/>
<feature type="repeat" description="ANK" evidence="2">
    <location>
        <begin position="1141"/>
        <end position="1173"/>
    </location>
</feature>
<name>A0A9W9VUS6_9EURO</name>
<dbReference type="PANTHER" id="PTHR24118:SF99">
    <property type="entry name" value="POTE ANKYRIN DOMAIN FAMILY MEMBER 3C-RELATED"/>
    <property type="match status" value="1"/>
</dbReference>
<dbReference type="Pfam" id="PF22939">
    <property type="entry name" value="WHD_GPIID"/>
    <property type="match status" value="1"/>
</dbReference>
<keyword evidence="8" id="KW-1185">Reference proteome</keyword>
<dbReference type="EMBL" id="JAPZBS010000001">
    <property type="protein sequence ID" value="KAJ5389693.1"/>
    <property type="molecule type" value="Genomic_DNA"/>
</dbReference>
<keyword evidence="4" id="KW-0472">Membrane</keyword>
<keyword evidence="1" id="KW-0677">Repeat</keyword>
<evidence type="ECO:0000256" key="1">
    <source>
        <dbReference type="ARBA" id="ARBA00022737"/>
    </source>
</evidence>
<dbReference type="OrthoDB" id="195446at2759"/>
<dbReference type="PROSITE" id="PS50088">
    <property type="entry name" value="ANK_REPEAT"/>
    <property type="match status" value="7"/>
</dbReference>
<evidence type="ECO:0000256" key="3">
    <source>
        <dbReference type="SAM" id="MobiDB-lite"/>
    </source>
</evidence>
<feature type="region of interest" description="Disordered" evidence="3">
    <location>
        <begin position="1269"/>
        <end position="1342"/>
    </location>
</feature>
<dbReference type="InterPro" id="IPR027417">
    <property type="entry name" value="P-loop_NTPase"/>
</dbReference>
<sequence>MDPLSLAASIAGVATAAFQIIGYLGTVAGGGKERLSLLQELSNLWITITALQAQLAPDGNVVDKENFPSQLLPLFESDGILKELDGLVKDVEDKLKPRSTRGSLRQTLAWPLAKADVIQMVAKISRMQQTLHFALEQSNYALTQEIHRDGQAMKATMDETRLKEMINWLSPLNFIAKQSLLFKEQHEGTCKWFLGCDEFRRWKESENAILFCPGIPGAGKTMLSSIVVNELDKLRLSEKGGVENAAILMLYCKWDDSQSQSINGLLASLVKQIAQRYGVFWEGTSDMFSKHSKAGTSPGSDEFVSTLNSELRHFPKTFIIVDGLDELRDEKSRLVLLETLTSLEAKVNIMVTSRPVDNITRHFADIERSIYCDGCGKPDQRYQFHCFDCDEAVPDGFDLCEECHDKGERCGHKGHILVKQFNSIRIDITAMEQDLLAYVKWRVGSSDFLQRCVDTKTGLMADIVETVVEKNDGMFLLAKFNMDTLASKLRPGEVVEALNSLPKELNGTYSDAMLRIKDLPESQKEVAMDFLRWVVFAERPLECREIEHAIAISDGDRDIDPDNIIRVQILASMCAGLVKFDESDRVRLVHYSAKNYFSETEHQDRWFPEGAIKLTSNCLTYLMFDPFQQGACSGPSEATDFDARVQAYPFLQYAAEHWGKHLLTTPRDDLFDLARALILDPQRFAAISQALWYFDDEDSASWAGKDGSTPLHLATHFGLNKLVLELLAGGIDPNVRDLNGVTPLALAAIRGLHDVASTLIAAGADVNSMDNLGSTPLYGAAQNDHQSTVKVLLEQDNTDVNLLVGEFTPLMTAAYQGYLDVVKSILRKPGLDINKGSRSRGTTALMHAALGNEKEVVEVLLAHPNININIQDTAGSTALLMAAEDGHRRVVETLLDHGADTEVQQEGSFGTALNRAIDYNQIPVVELLLDRGANVHHKDVFQRGMLHSAAINAQSEIIDILLKFDPTLDVNMQDVNGKTTLHDAARSGSTATVRILLTHGADPTIKDNYGRTPMYVARETNKNAILEILREARLAEKKRAMSDTELPQPPQRTATGTIIQSPVRTDTEFSVNEPLPIWALSSAESLEELRERLPTATAAEISAQDPDVGDSALHYSATRNNSEIARLLIEHGAPLNLPNNYGRTPIHLTALYNSAEVADILLAAGADVNIKDDWGESPLSTATGYEESISAAFIEHGAVLPQERRELNTMLDLAVIYGKENAVRRLVAAGAEVWRKNALGHTPFALARVYNHQDIANLLLELGKLSDMPSSQESITVAEEGTSPSDPAEKTPAVESSPTESQETMETLTASPDSVSLSGNPPTSPDSEKKGFDSTDSPVNEDIHEVTSVTAKPTVMAKSSMAGQWSNVISPHNWVLWILIAVLSIGAAALSIS</sequence>
<reference evidence="7" key="2">
    <citation type="journal article" date="2023" name="IMA Fungus">
        <title>Comparative genomic study of the Penicillium genus elucidates a diverse pangenome and 15 lateral gene transfer events.</title>
        <authorList>
            <person name="Petersen C."/>
            <person name="Sorensen T."/>
            <person name="Nielsen M.R."/>
            <person name="Sondergaard T.E."/>
            <person name="Sorensen J.L."/>
            <person name="Fitzpatrick D.A."/>
            <person name="Frisvad J.C."/>
            <person name="Nielsen K.L."/>
        </authorList>
    </citation>
    <scope>NUCLEOTIDE SEQUENCE</scope>
    <source>
        <strain evidence="7">IBT 29864</strain>
    </source>
</reference>
<dbReference type="InterPro" id="IPR036770">
    <property type="entry name" value="Ankyrin_rpt-contain_sf"/>
</dbReference>
<feature type="repeat" description="ANK" evidence="2">
    <location>
        <begin position="874"/>
        <end position="906"/>
    </location>
</feature>
<dbReference type="RefSeq" id="XP_056560421.1">
    <property type="nucleotide sequence ID" value="XM_056693692.1"/>
</dbReference>
<dbReference type="PANTHER" id="PTHR24118">
    <property type="entry name" value="POTE ANKYRIN DOMAIN"/>
    <property type="match status" value="1"/>
</dbReference>
<gene>
    <name evidence="7" type="ORF">N7496_000761</name>
</gene>
<evidence type="ECO:0000259" key="5">
    <source>
        <dbReference type="Pfam" id="PF22939"/>
    </source>
</evidence>
<dbReference type="GeneID" id="81432869"/>
<dbReference type="Pfam" id="PF00023">
    <property type="entry name" value="Ank"/>
    <property type="match status" value="1"/>
</dbReference>
<dbReference type="InterPro" id="IPR002110">
    <property type="entry name" value="Ankyrin_rpt"/>
</dbReference>
<feature type="repeat" description="ANK" evidence="2">
    <location>
        <begin position="1108"/>
        <end position="1140"/>
    </location>
</feature>
<dbReference type="PRINTS" id="PR01415">
    <property type="entry name" value="ANKYRIN"/>
</dbReference>
<feature type="domain" description="GPI inositol-deacylase winged helix" evidence="5">
    <location>
        <begin position="523"/>
        <end position="600"/>
    </location>
</feature>
<feature type="domain" description="Nephrocystin 3-like N-terminal" evidence="6">
    <location>
        <begin position="188"/>
        <end position="354"/>
    </location>
</feature>
<dbReference type="InterPro" id="IPR056884">
    <property type="entry name" value="NPHP3-like_N"/>
</dbReference>
<dbReference type="InterPro" id="IPR054471">
    <property type="entry name" value="GPIID_WHD"/>
</dbReference>
<feature type="repeat" description="ANK" evidence="2">
    <location>
        <begin position="908"/>
        <end position="940"/>
    </location>
</feature>
<feature type="repeat" description="ANK" evidence="2">
    <location>
        <begin position="739"/>
        <end position="771"/>
    </location>
</feature>
<evidence type="ECO:0000256" key="4">
    <source>
        <dbReference type="SAM" id="Phobius"/>
    </source>
</evidence>
<feature type="repeat" description="ANK" evidence="2">
    <location>
        <begin position="976"/>
        <end position="1008"/>
    </location>
</feature>
<dbReference type="PROSITE" id="PS50297">
    <property type="entry name" value="ANK_REP_REGION"/>
    <property type="match status" value="7"/>
</dbReference>
<dbReference type="Pfam" id="PF24883">
    <property type="entry name" value="NPHP3_N"/>
    <property type="match status" value="1"/>
</dbReference>
<dbReference type="Gene3D" id="1.25.40.20">
    <property type="entry name" value="Ankyrin repeat-containing domain"/>
    <property type="match status" value="5"/>
</dbReference>
<organism evidence="7 8">
    <name type="scientific">Penicillium cataractarum</name>
    <dbReference type="NCBI Taxonomy" id="2100454"/>
    <lineage>
        <taxon>Eukaryota</taxon>
        <taxon>Fungi</taxon>
        <taxon>Dikarya</taxon>
        <taxon>Ascomycota</taxon>
        <taxon>Pezizomycotina</taxon>
        <taxon>Eurotiomycetes</taxon>
        <taxon>Eurotiomycetidae</taxon>
        <taxon>Eurotiales</taxon>
        <taxon>Aspergillaceae</taxon>
        <taxon>Penicillium</taxon>
    </lineage>
</organism>
<feature type="repeat" description="ANK" evidence="2">
    <location>
        <begin position="706"/>
        <end position="738"/>
    </location>
</feature>
<dbReference type="Proteomes" id="UP001147782">
    <property type="component" value="Unassembled WGS sequence"/>
</dbReference>
<accession>A0A9W9VUS6</accession>
<reference evidence="7" key="1">
    <citation type="submission" date="2022-11" db="EMBL/GenBank/DDBJ databases">
        <authorList>
            <person name="Petersen C."/>
        </authorList>
    </citation>
    <scope>NUCLEOTIDE SEQUENCE</scope>
    <source>
        <strain evidence="7">IBT 29864</strain>
    </source>
</reference>
<dbReference type="SUPFAM" id="SSF57850">
    <property type="entry name" value="RING/U-box"/>
    <property type="match status" value="1"/>
</dbReference>
<keyword evidence="4" id="KW-0812">Transmembrane</keyword>
<keyword evidence="2" id="KW-0040">ANK repeat</keyword>
<feature type="compositionally biased region" description="Polar residues" evidence="3">
    <location>
        <begin position="1294"/>
        <end position="1321"/>
    </location>
</feature>
<protein>
    <submittedName>
        <fullName evidence="7">Uncharacterized protein</fullName>
    </submittedName>
</protein>
<evidence type="ECO:0000313" key="7">
    <source>
        <dbReference type="EMBL" id="KAJ5389693.1"/>
    </source>
</evidence>
<evidence type="ECO:0000259" key="6">
    <source>
        <dbReference type="Pfam" id="PF24883"/>
    </source>
</evidence>
<evidence type="ECO:0000313" key="8">
    <source>
        <dbReference type="Proteomes" id="UP001147782"/>
    </source>
</evidence>
<feature type="transmembrane region" description="Helical" evidence="4">
    <location>
        <begin position="1374"/>
        <end position="1392"/>
    </location>
</feature>
<dbReference type="SUPFAM" id="SSF52540">
    <property type="entry name" value="P-loop containing nucleoside triphosphate hydrolases"/>
    <property type="match status" value="1"/>
</dbReference>
<comment type="caution">
    <text evidence="7">The sequence shown here is derived from an EMBL/GenBank/DDBJ whole genome shotgun (WGS) entry which is preliminary data.</text>
</comment>
<dbReference type="SUPFAM" id="SSF48403">
    <property type="entry name" value="Ankyrin repeat"/>
    <property type="match status" value="2"/>
</dbReference>
<dbReference type="SMART" id="SM00248">
    <property type="entry name" value="ANK"/>
    <property type="match status" value="14"/>
</dbReference>
<dbReference type="Pfam" id="PF12796">
    <property type="entry name" value="Ank_2"/>
    <property type="match status" value="4"/>
</dbReference>
<keyword evidence="4" id="KW-1133">Transmembrane helix</keyword>
<dbReference type="Gene3D" id="3.40.50.300">
    <property type="entry name" value="P-loop containing nucleotide triphosphate hydrolases"/>
    <property type="match status" value="1"/>
</dbReference>